<dbReference type="RefSeq" id="WP_238228827.1">
    <property type="nucleotide sequence ID" value="NZ_BAAADH010000054.1"/>
</dbReference>
<dbReference type="Proteomes" id="UP001055039">
    <property type="component" value="Unassembled WGS sequence"/>
</dbReference>
<evidence type="ECO:0000313" key="2">
    <source>
        <dbReference type="Proteomes" id="UP001055039"/>
    </source>
</evidence>
<keyword evidence="2" id="KW-1185">Reference proteome</keyword>
<reference evidence="1" key="2">
    <citation type="submission" date="2021-08" db="EMBL/GenBank/DDBJ databases">
        <authorList>
            <person name="Tani A."/>
            <person name="Ola A."/>
            <person name="Ogura Y."/>
            <person name="Katsura K."/>
            <person name="Hayashi T."/>
        </authorList>
    </citation>
    <scope>NUCLEOTIDE SEQUENCE</scope>
    <source>
        <strain evidence="1">NBRC 15686</strain>
    </source>
</reference>
<organism evidence="1 2">
    <name type="scientific">Methylorubrum aminovorans</name>
    <dbReference type="NCBI Taxonomy" id="269069"/>
    <lineage>
        <taxon>Bacteria</taxon>
        <taxon>Pseudomonadati</taxon>
        <taxon>Pseudomonadota</taxon>
        <taxon>Alphaproteobacteria</taxon>
        <taxon>Hyphomicrobiales</taxon>
        <taxon>Methylobacteriaceae</taxon>
        <taxon>Methylorubrum</taxon>
    </lineage>
</organism>
<dbReference type="EMBL" id="BPRC01000038">
    <property type="protein sequence ID" value="GJE67945.1"/>
    <property type="molecule type" value="Genomic_DNA"/>
</dbReference>
<name>A0ABQ4UKY6_9HYPH</name>
<dbReference type="InterPro" id="IPR021791">
    <property type="entry name" value="Phage_TAC_11"/>
</dbReference>
<comment type="caution">
    <text evidence="1">The sequence shown here is derived from an EMBL/GenBank/DDBJ whole genome shotgun (WGS) entry which is preliminary data.</text>
</comment>
<reference evidence="1" key="1">
    <citation type="journal article" date="2021" name="Front. Microbiol.">
        <title>Comprehensive Comparative Genomics and Phenotyping of Methylobacterium Species.</title>
        <authorList>
            <person name="Alessa O."/>
            <person name="Ogura Y."/>
            <person name="Fujitani Y."/>
            <person name="Takami H."/>
            <person name="Hayashi T."/>
            <person name="Sahin N."/>
            <person name="Tani A."/>
        </authorList>
    </citation>
    <scope>NUCLEOTIDE SEQUENCE</scope>
    <source>
        <strain evidence="1">NBRC 15686</strain>
    </source>
</reference>
<protein>
    <submittedName>
        <fullName evidence="1">Uncharacterized protein</fullName>
    </submittedName>
</protein>
<sequence length="191" mass="20868">MSRDGSIDLELGANTYRFRLAIGELEKLQEETGIGAPEHLHRLYVGENASWRHVRAILLVGLIGGGLGVSEAHAVARGLDDMPAVRAIAVAALVMAAALEGAEDEPLPHRASKKDDSEPLPDGKMAFKAFYEAAAVMQLPHDDMRKMSLWQFHVYVAGYNRGQNPDKPDPLSDQEEDALWNWLNEPMAGAA</sequence>
<dbReference type="Pfam" id="PF11836">
    <property type="entry name" value="Phage_TAC_11"/>
    <property type="match status" value="1"/>
</dbReference>
<proteinExistence type="predicted"/>
<gene>
    <name evidence="1" type="ORF">LNAOJCKE_5180</name>
</gene>
<accession>A0ABQ4UKY6</accession>
<evidence type="ECO:0000313" key="1">
    <source>
        <dbReference type="EMBL" id="GJE67945.1"/>
    </source>
</evidence>